<protein>
    <recommendedName>
        <fullName evidence="10">Phosphate transport system permease protein</fullName>
    </recommendedName>
</protein>
<dbReference type="InterPro" id="IPR051124">
    <property type="entry name" value="Phosphate_Transport_Permease"/>
</dbReference>
<evidence type="ECO:0000256" key="8">
    <source>
        <dbReference type="ARBA" id="ARBA00023136"/>
    </source>
</evidence>
<comment type="caution">
    <text evidence="10">Lacks conserved residue(s) required for the propagation of feature annotation.</text>
</comment>
<feature type="transmembrane region" description="Helical" evidence="9">
    <location>
        <begin position="190"/>
        <end position="209"/>
    </location>
</feature>
<keyword evidence="6 9" id="KW-0812">Transmembrane</keyword>
<dbReference type="RefSeq" id="WP_239022039.1">
    <property type="nucleotide sequence ID" value="NZ_CP034929.1"/>
</dbReference>
<evidence type="ECO:0000256" key="7">
    <source>
        <dbReference type="ARBA" id="ARBA00022989"/>
    </source>
</evidence>
<dbReference type="SUPFAM" id="SSF161098">
    <property type="entry name" value="MetI-like"/>
    <property type="match status" value="1"/>
</dbReference>
<dbReference type="EMBL" id="JBHSQI010000008">
    <property type="protein sequence ID" value="MFC6154666.1"/>
    <property type="molecule type" value="Genomic_DNA"/>
</dbReference>
<dbReference type="Pfam" id="PF00528">
    <property type="entry name" value="BPD_transp_1"/>
    <property type="match status" value="1"/>
</dbReference>
<comment type="subcellular location">
    <subcellularLocation>
        <location evidence="1 9">Cell membrane</location>
        <topology evidence="1 9">Multi-pass membrane protein</topology>
    </subcellularLocation>
</comment>
<evidence type="ECO:0000256" key="1">
    <source>
        <dbReference type="ARBA" id="ARBA00004651"/>
    </source>
</evidence>
<evidence type="ECO:0000256" key="6">
    <source>
        <dbReference type="ARBA" id="ARBA00022692"/>
    </source>
</evidence>
<keyword evidence="3 9" id="KW-0813">Transport</keyword>
<comment type="similarity">
    <text evidence="2 10">Belongs to the binding-protein-dependent transport system permease family. CysTW subfamily.</text>
</comment>
<feature type="transmembrane region" description="Helical" evidence="9">
    <location>
        <begin position="129"/>
        <end position="150"/>
    </location>
</feature>
<evidence type="ECO:0000256" key="3">
    <source>
        <dbReference type="ARBA" id="ARBA00022448"/>
    </source>
</evidence>
<dbReference type="InterPro" id="IPR035906">
    <property type="entry name" value="MetI-like_sf"/>
</dbReference>
<name>A0ABW1R248_9ACTN</name>
<feature type="transmembrane region" description="Helical" evidence="9">
    <location>
        <begin position="310"/>
        <end position="335"/>
    </location>
</feature>
<comment type="caution">
    <text evidence="12">The sequence shown here is derived from an EMBL/GenBank/DDBJ whole genome shotgun (WGS) entry which is preliminary data.</text>
</comment>
<organism evidence="12 13">
    <name type="scientific">Nocardioides yefusunii</name>
    <dbReference type="NCBI Taxonomy" id="2500546"/>
    <lineage>
        <taxon>Bacteria</taxon>
        <taxon>Bacillati</taxon>
        <taxon>Actinomycetota</taxon>
        <taxon>Actinomycetes</taxon>
        <taxon>Propionibacteriales</taxon>
        <taxon>Nocardioidaceae</taxon>
        <taxon>Nocardioides</taxon>
    </lineage>
</organism>
<proteinExistence type="inferred from homology"/>
<evidence type="ECO:0000259" key="11">
    <source>
        <dbReference type="PROSITE" id="PS50928"/>
    </source>
</evidence>
<dbReference type="PROSITE" id="PS50928">
    <property type="entry name" value="ABC_TM1"/>
    <property type="match status" value="1"/>
</dbReference>
<dbReference type="Proteomes" id="UP001596098">
    <property type="component" value="Unassembled WGS sequence"/>
</dbReference>
<gene>
    <name evidence="12" type="primary">pstC</name>
    <name evidence="12" type="ORF">ACFPWU_13440</name>
</gene>
<accession>A0ABW1R248</accession>
<keyword evidence="4 10" id="KW-1003">Cell membrane</keyword>
<dbReference type="PANTHER" id="PTHR30425:SF1">
    <property type="entry name" value="PHOSPHATE TRANSPORT SYSTEM PERMEASE PROTEIN PSTC"/>
    <property type="match status" value="1"/>
</dbReference>
<dbReference type="CDD" id="cd06261">
    <property type="entry name" value="TM_PBP2"/>
    <property type="match status" value="1"/>
</dbReference>
<comment type="function">
    <text evidence="10">Part of the binding-protein-dependent transport system for phosphate; probably responsible for the translocation of the substrate across the membrane.</text>
</comment>
<dbReference type="PANTHER" id="PTHR30425">
    <property type="entry name" value="PHOSPHATE TRANSPORT SYSTEM PERMEASE PROTEIN PST"/>
    <property type="match status" value="1"/>
</dbReference>
<keyword evidence="7 9" id="KW-1133">Transmembrane helix</keyword>
<dbReference type="Gene3D" id="1.10.3720.10">
    <property type="entry name" value="MetI-like"/>
    <property type="match status" value="1"/>
</dbReference>
<evidence type="ECO:0000256" key="5">
    <source>
        <dbReference type="ARBA" id="ARBA00022592"/>
    </source>
</evidence>
<sequence>MTAPQTKRTTLPERPQGEVDVPRTLTVRNTVEDQLFVAGFRSVGLLVLLIVSAIGVFLGSQSVPTLQHYGLDFFTEFRWLPSQDIIGIAAVVVGTIQVALVALLIAVPLSVLTALFITDWAPARWRTSLVRLVDLMAAVPGIVFGLWVLFTVQPHATVVAHWLSKHFGWFPLFHVRTDVDFPIWNQAPGYPSYAGSAFIAAIAVAMMIFPMATSVMREVFSEAPAGEKEAALALGATRWSMVRTVVLPFGRSGIVGGTMLALGRALGETISVVLVISQAFEIKPYVLESGTATISSLIASSFKEATPAQLSALLTAGFVLFCMTLLVNSLAAVIVSRSRGSEVTEL</sequence>
<dbReference type="InterPro" id="IPR000515">
    <property type="entry name" value="MetI-like"/>
</dbReference>
<evidence type="ECO:0000313" key="12">
    <source>
        <dbReference type="EMBL" id="MFC6154666.1"/>
    </source>
</evidence>
<feature type="transmembrane region" description="Helical" evidence="9">
    <location>
        <begin position="35"/>
        <end position="58"/>
    </location>
</feature>
<evidence type="ECO:0000256" key="9">
    <source>
        <dbReference type="RuleBase" id="RU363032"/>
    </source>
</evidence>
<evidence type="ECO:0000256" key="2">
    <source>
        <dbReference type="ARBA" id="ARBA00007069"/>
    </source>
</evidence>
<evidence type="ECO:0000256" key="10">
    <source>
        <dbReference type="RuleBase" id="RU363054"/>
    </source>
</evidence>
<reference evidence="13" key="1">
    <citation type="journal article" date="2019" name="Int. J. Syst. Evol. Microbiol.">
        <title>The Global Catalogue of Microorganisms (GCM) 10K type strain sequencing project: providing services to taxonomists for standard genome sequencing and annotation.</title>
        <authorList>
            <consortium name="The Broad Institute Genomics Platform"/>
            <consortium name="The Broad Institute Genome Sequencing Center for Infectious Disease"/>
            <person name="Wu L."/>
            <person name="Ma J."/>
        </authorList>
    </citation>
    <scope>NUCLEOTIDE SEQUENCE [LARGE SCALE GENOMIC DNA]</scope>
    <source>
        <strain evidence="13">DFY28</strain>
    </source>
</reference>
<evidence type="ECO:0000256" key="4">
    <source>
        <dbReference type="ARBA" id="ARBA00022475"/>
    </source>
</evidence>
<evidence type="ECO:0000313" key="13">
    <source>
        <dbReference type="Proteomes" id="UP001596098"/>
    </source>
</evidence>
<feature type="transmembrane region" description="Helical" evidence="9">
    <location>
        <begin position="85"/>
        <end position="117"/>
    </location>
</feature>
<keyword evidence="13" id="KW-1185">Reference proteome</keyword>
<keyword evidence="5 10" id="KW-0592">Phosphate transport</keyword>
<dbReference type="NCBIfam" id="TIGR02138">
    <property type="entry name" value="phosphate_pstC"/>
    <property type="match status" value="1"/>
</dbReference>
<feature type="domain" description="ABC transmembrane type-1" evidence="11">
    <location>
        <begin position="92"/>
        <end position="331"/>
    </location>
</feature>
<dbReference type="InterPro" id="IPR011864">
    <property type="entry name" value="Phosphate_PstC"/>
</dbReference>
<keyword evidence="8 9" id="KW-0472">Membrane</keyword>